<dbReference type="STRING" id="1137284.GCA_001418205_01030"/>
<dbReference type="PANTHER" id="PTHR30483:SF37">
    <property type="entry name" value="ABC TRANSPORTER SUBSTRATE-BINDING PROTEIN"/>
    <property type="match status" value="1"/>
</dbReference>
<dbReference type="InterPro" id="IPR028082">
    <property type="entry name" value="Peripla_BP_I"/>
</dbReference>
<dbReference type="Pfam" id="PF13458">
    <property type="entry name" value="Peripla_BP_6"/>
    <property type="match status" value="1"/>
</dbReference>
<keyword evidence="2 3" id="KW-0732">Signal</keyword>
<evidence type="ECO:0000256" key="1">
    <source>
        <dbReference type="ARBA" id="ARBA00010062"/>
    </source>
</evidence>
<evidence type="ECO:0000313" key="6">
    <source>
        <dbReference type="Proteomes" id="UP000182769"/>
    </source>
</evidence>
<gene>
    <name evidence="5" type="ORF">Ga0061065_10331</name>
</gene>
<keyword evidence="6" id="KW-1185">Reference proteome</keyword>
<feature type="signal peptide" evidence="3">
    <location>
        <begin position="1"/>
        <end position="23"/>
    </location>
</feature>
<evidence type="ECO:0000313" key="5">
    <source>
        <dbReference type="EMBL" id="CUB03183.1"/>
    </source>
</evidence>
<proteinExistence type="inferred from homology"/>
<protein>
    <submittedName>
        <fullName evidence="5">Amino acid/amide ABC transporter substrate-binding protein, HAAT family (TC 3.A.1.4.-)</fullName>
    </submittedName>
</protein>
<dbReference type="RefSeq" id="WP_055462158.1">
    <property type="nucleotide sequence ID" value="NZ_CYHG01000003.1"/>
</dbReference>
<feature type="domain" description="Leucine-binding protein" evidence="4">
    <location>
        <begin position="35"/>
        <end position="383"/>
    </location>
</feature>
<dbReference type="InterPro" id="IPR051010">
    <property type="entry name" value="BCAA_transport"/>
</dbReference>
<comment type="similarity">
    <text evidence="1">Belongs to the leucine-binding protein family.</text>
</comment>
<dbReference type="Proteomes" id="UP000182769">
    <property type="component" value="Unassembled WGS sequence"/>
</dbReference>
<accession>A0A0K6IJB5</accession>
<dbReference type="InterPro" id="IPR028081">
    <property type="entry name" value="Leu-bd"/>
</dbReference>
<dbReference type="AlphaFoldDB" id="A0A0K6IJB5"/>
<dbReference type="Gene3D" id="3.40.50.2300">
    <property type="match status" value="2"/>
</dbReference>
<evidence type="ECO:0000259" key="4">
    <source>
        <dbReference type="Pfam" id="PF13458"/>
    </source>
</evidence>
<dbReference type="SUPFAM" id="SSF53822">
    <property type="entry name" value="Periplasmic binding protein-like I"/>
    <property type="match status" value="1"/>
</dbReference>
<dbReference type="EMBL" id="CYHG01000003">
    <property type="protein sequence ID" value="CUB03183.1"/>
    <property type="molecule type" value="Genomic_DNA"/>
</dbReference>
<evidence type="ECO:0000256" key="3">
    <source>
        <dbReference type="SAM" id="SignalP"/>
    </source>
</evidence>
<dbReference type="OrthoDB" id="9783240at2"/>
<evidence type="ECO:0000256" key="2">
    <source>
        <dbReference type="ARBA" id="ARBA00022729"/>
    </source>
</evidence>
<dbReference type="CDD" id="cd06330">
    <property type="entry name" value="PBP1_As_SBP-like"/>
    <property type="match status" value="1"/>
</dbReference>
<name>A0A0K6IJB5_9GAMM</name>
<organism evidence="5 6">
    <name type="scientific">Marinomonas fungiae</name>
    <dbReference type="NCBI Taxonomy" id="1137284"/>
    <lineage>
        <taxon>Bacteria</taxon>
        <taxon>Pseudomonadati</taxon>
        <taxon>Pseudomonadota</taxon>
        <taxon>Gammaproteobacteria</taxon>
        <taxon>Oceanospirillales</taxon>
        <taxon>Oceanospirillaceae</taxon>
        <taxon>Marinomonas</taxon>
    </lineage>
</organism>
<reference evidence="6" key="1">
    <citation type="submission" date="2015-08" db="EMBL/GenBank/DDBJ databases">
        <authorList>
            <person name="Varghese N."/>
        </authorList>
    </citation>
    <scope>NUCLEOTIDE SEQUENCE [LARGE SCALE GENOMIC DNA]</scope>
    <source>
        <strain evidence="6">JCM 18476</strain>
    </source>
</reference>
<feature type="chain" id="PRO_5005505566" evidence="3">
    <location>
        <begin position="24"/>
        <end position="411"/>
    </location>
</feature>
<dbReference type="PANTHER" id="PTHR30483">
    <property type="entry name" value="LEUCINE-SPECIFIC-BINDING PROTEIN"/>
    <property type="match status" value="1"/>
</dbReference>
<sequence length="411" mass="45793">MLRKKLKTLATLSALLLGQPSFAYTQLGSISEDAVKVGCLFPMTGRGGLYGHDSQIGIQIALEHIAAYDRYPKLQVMIEDSRSKASRATRIAKDFVQVHGASFLCGVVNSSVALQVAQVAEEEKVFFIGTDHASSRLTTPLTNPYYFRLSNNTQQSMIAGAKYIKENLIPQIGNRPLRISYIAPDYEYGYSVWQDLTKALETQQIPYEIITTLWPRLFESNYTPFINALLDKPTDLIINSMWGGDLVAFIKQANSTKLFDHAKFANFDTGGNYEVLAVLGNELPDGLILSSRHHNNWPDTELNNWFVSRFKEISGRYPSYAAEGAYSGILAIAEALANTETYSSKEDIKKALETLVLHLPEDPIGFSSFMDGSTHQIQQVIAIGITTQNAEQPPAQKLLSNWSVYYPSHFQ</sequence>